<dbReference type="InterPro" id="IPR003370">
    <property type="entry name" value="Chromate_transpt"/>
</dbReference>
<keyword evidence="3" id="KW-1003">Cell membrane</keyword>
<dbReference type="GO" id="GO:0015109">
    <property type="term" value="F:chromate transmembrane transporter activity"/>
    <property type="evidence" value="ECO:0007669"/>
    <property type="project" value="InterPro"/>
</dbReference>
<evidence type="ECO:0000256" key="4">
    <source>
        <dbReference type="ARBA" id="ARBA00022692"/>
    </source>
</evidence>
<dbReference type="HOGENOM" id="CLU_1244186_0_0_14"/>
<dbReference type="EMBL" id="CP011021">
    <property type="protein sequence ID" value="AKA49908.1"/>
    <property type="molecule type" value="Genomic_DNA"/>
</dbReference>
<dbReference type="PATRIC" id="fig|29556.3.peg.279"/>
<gene>
    <name evidence="8" type="ORF">VO56_01370</name>
</gene>
<evidence type="ECO:0000256" key="6">
    <source>
        <dbReference type="ARBA" id="ARBA00023136"/>
    </source>
</evidence>
<evidence type="ECO:0000256" key="2">
    <source>
        <dbReference type="ARBA" id="ARBA00005262"/>
    </source>
</evidence>
<sequence length="220" mass="25006">MMFILILLLTIALLIFVCLSVFGGGQVFIPIFVWLWKTIANVFNLQMAQETIDNVIAATNSSPGIVSIKFALFTGYLISEGNWWGYLIMILTYIIFILPAIFIMLLAMKYLKKFEQNRFLKSFLIIVKPVIAGILVALAIQLLIPIVAPGFTFNTPESYFSFNSDSAKKVFFSSWRLITLFIFIAVAFATTSFILYKKYSSLYAILINIVLAFLLFQPWL</sequence>
<dbReference type="Pfam" id="PF02417">
    <property type="entry name" value="Chromate_transp"/>
    <property type="match status" value="1"/>
</dbReference>
<protein>
    <submittedName>
        <fullName evidence="8">Chromate transporter</fullName>
    </submittedName>
</protein>
<keyword evidence="6 7" id="KW-0472">Membrane</keyword>
<feature type="transmembrane region" description="Helical" evidence="7">
    <location>
        <begin position="129"/>
        <end position="153"/>
    </location>
</feature>
<dbReference type="Proteomes" id="UP000032722">
    <property type="component" value="Chromosome"/>
</dbReference>
<evidence type="ECO:0000313" key="9">
    <source>
        <dbReference type="Proteomes" id="UP000032722"/>
    </source>
</evidence>
<evidence type="ECO:0000256" key="3">
    <source>
        <dbReference type="ARBA" id="ARBA00022475"/>
    </source>
</evidence>
<proteinExistence type="inferred from homology"/>
<dbReference type="AlphaFoldDB" id="A0A0D5ZJ12"/>
<keyword evidence="4 7" id="KW-0812">Transmembrane</keyword>
<reference evidence="8 9" key="1">
    <citation type="journal article" date="2015" name="Genome Announc.">
        <title>Complete Genome Sequence of Mycoplasma meleagridis, a Possible Emerging Pathogen in Chickens.</title>
        <authorList>
            <person name="Abolnik C."/>
        </authorList>
    </citation>
    <scope>NUCLEOTIDE SEQUENCE [LARGE SCALE GENOMIC DNA]</scope>
    <source>
        <strain evidence="8 9">B2096 8B</strain>
    </source>
</reference>
<evidence type="ECO:0000256" key="5">
    <source>
        <dbReference type="ARBA" id="ARBA00022989"/>
    </source>
</evidence>
<dbReference type="GO" id="GO:0005886">
    <property type="term" value="C:plasma membrane"/>
    <property type="evidence" value="ECO:0007669"/>
    <property type="project" value="UniProtKB-SubCell"/>
</dbReference>
<evidence type="ECO:0000256" key="7">
    <source>
        <dbReference type="SAM" id="Phobius"/>
    </source>
</evidence>
<accession>A0A0D5ZJ12</accession>
<name>A0A0D5ZJ12_9BACT</name>
<feature type="transmembrane region" description="Helical" evidence="7">
    <location>
        <begin position="202"/>
        <end position="219"/>
    </location>
</feature>
<dbReference type="KEGG" id="mgb:VO56_01370"/>
<keyword evidence="5 7" id="KW-1133">Transmembrane helix</keyword>
<evidence type="ECO:0000313" key="8">
    <source>
        <dbReference type="EMBL" id="AKA49908.1"/>
    </source>
</evidence>
<comment type="subcellular location">
    <subcellularLocation>
        <location evidence="1">Cell membrane</location>
        <topology evidence="1">Multi-pass membrane protein</topology>
    </subcellularLocation>
</comment>
<feature type="transmembrane region" description="Helical" evidence="7">
    <location>
        <begin position="173"/>
        <end position="195"/>
    </location>
</feature>
<feature type="transmembrane region" description="Helical" evidence="7">
    <location>
        <begin position="83"/>
        <end position="108"/>
    </location>
</feature>
<organism evidence="9">
    <name type="scientific">Mycoplasmopsis gallinacea</name>
    <dbReference type="NCBI Taxonomy" id="29556"/>
    <lineage>
        <taxon>Bacteria</taxon>
        <taxon>Bacillati</taxon>
        <taxon>Mycoplasmatota</taxon>
        <taxon>Mycoplasmoidales</taxon>
        <taxon>Metamycoplasmataceae</taxon>
        <taxon>Mycoplasmopsis</taxon>
    </lineage>
</organism>
<evidence type="ECO:0000256" key="1">
    <source>
        <dbReference type="ARBA" id="ARBA00004651"/>
    </source>
</evidence>
<comment type="similarity">
    <text evidence="2">Belongs to the chromate ion transporter (CHR) (TC 2.A.51) family.</text>
</comment>